<dbReference type="SMART" id="SM00031">
    <property type="entry name" value="DED"/>
    <property type="match status" value="2"/>
</dbReference>
<dbReference type="InterPro" id="IPR011029">
    <property type="entry name" value="DEATH-like_dom_sf"/>
</dbReference>
<dbReference type="OrthoDB" id="6114029at2759"/>
<evidence type="ECO:0000256" key="13">
    <source>
        <dbReference type="ARBA" id="ARBA00051626"/>
    </source>
</evidence>
<dbReference type="Gene3D" id="3.40.50.1460">
    <property type="match status" value="1"/>
</dbReference>
<dbReference type="SUPFAM" id="SSF52129">
    <property type="entry name" value="Caspase-like"/>
    <property type="match status" value="1"/>
</dbReference>
<dbReference type="GO" id="GO:0032991">
    <property type="term" value="C:protein-containing complex"/>
    <property type="evidence" value="ECO:0007669"/>
    <property type="project" value="UniProtKB-ARBA"/>
</dbReference>
<keyword evidence="5" id="KW-0597">Phosphoprotein</keyword>
<evidence type="ECO:0000256" key="9">
    <source>
        <dbReference type="ARBA" id="ARBA00022801"/>
    </source>
</evidence>
<evidence type="ECO:0000256" key="12">
    <source>
        <dbReference type="ARBA" id="ARBA00023242"/>
    </source>
</evidence>
<dbReference type="GO" id="GO:0006508">
    <property type="term" value="P:proteolysis"/>
    <property type="evidence" value="ECO:0007669"/>
    <property type="project" value="UniProtKB-KW"/>
</dbReference>
<comment type="caution">
    <text evidence="21">The sequence shown here is derived from an EMBL/GenBank/DDBJ whole genome shotgun (WGS) entry which is preliminary data.</text>
</comment>
<accession>A0A9Q1DUQ0</accession>
<evidence type="ECO:0000313" key="22">
    <source>
        <dbReference type="Proteomes" id="UP001152803"/>
    </source>
</evidence>
<dbReference type="FunFam" id="1.10.533.10:FF:000016">
    <property type="entry name" value="CASP8 and FADD-like apoptosis regulator"/>
    <property type="match status" value="1"/>
</dbReference>
<keyword evidence="22" id="KW-1185">Reference proteome</keyword>
<feature type="domain" description="Caspase family p20" evidence="20">
    <location>
        <begin position="268"/>
        <end position="393"/>
    </location>
</feature>
<dbReference type="InterPro" id="IPR029030">
    <property type="entry name" value="Caspase-like_dom_sf"/>
</dbReference>
<dbReference type="SMART" id="SM00115">
    <property type="entry name" value="CASc"/>
    <property type="match status" value="1"/>
</dbReference>
<keyword evidence="6" id="KW-0645">Protease</keyword>
<keyword evidence="10" id="KW-0788">Thiol protease</keyword>
<keyword evidence="12" id="KW-0539">Nucleus</keyword>
<protein>
    <recommendedName>
        <fullName evidence="15">Caspase-8</fullName>
        <ecNumber evidence="14">3.4.22.61</ecNumber>
    </recommendedName>
</protein>
<feature type="region of interest" description="Disordered" evidence="17">
    <location>
        <begin position="183"/>
        <end position="252"/>
    </location>
</feature>
<evidence type="ECO:0000256" key="16">
    <source>
        <dbReference type="RuleBase" id="RU003971"/>
    </source>
</evidence>
<keyword evidence="8" id="KW-0677">Repeat</keyword>
<evidence type="ECO:0000256" key="7">
    <source>
        <dbReference type="ARBA" id="ARBA00022703"/>
    </source>
</evidence>
<evidence type="ECO:0000256" key="2">
    <source>
        <dbReference type="ARBA" id="ARBA00004496"/>
    </source>
</evidence>
<keyword evidence="11" id="KW-0865">Zymogen</keyword>
<evidence type="ECO:0000259" key="20">
    <source>
        <dbReference type="PROSITE" id="PS50208"/>
    </source>
</evidence>
<dbReference type="GO" id="GO:0005886">
    <property type="term" value="C:plasma membrane"/>
    <property type="evidence" value="ECO:0007669"/>
    <property type="project" value="UniProtKB-ARBA"/>
</dbReference>
<evidence type="ECO:0000256" key="6">
    <source>
        <dbReference type="ARBA" id="ARBA00022670"/>
    </source>
</evidence>
<name>A0A9Q1DUQ0_CONCO</name>
<dbReference type="Gene3D" id="1.10.533.10">
    <property type="entry name" value="Death Domain, Fas"/>
    <property type="match status" value="2"/>
</dbReference>
<dbReference type="InterPro" id="IPR015917">
    <property type="entry name" value="Pept_C14A"/>
</dbReference>
<dbReference type="GO" id="GO:0005634">
    <property type="term" value="C:nucleus"/>
    <property type="evidence" value="ECO:0007669"/>
    <property type="project" value="UniProtKB-SubCell"/>
</dbReference>
<organism evidence="21 22">
    <name type="scientific">Conger conger</name>
    <name type="common">Conger eel</name>
    <name type="synonym">Muraena conger</name>
    <dbReference type="NCBI Taxonomy" id="82655"/>
    <lineage>
        <taxon>Eukaryota</taxon>
        <taxon>Metazoa</taxon>
        <taxon>Chordata</taxon>
        <taxon>Craniata</taxon>
        <taxon>Vertebrata</taxon>
        <taxon>Euteleostomi</taxon>
        <taxon>Actinopterygii</taxon>
        <taxon>Neopterygii</taxon>
        <taxon>Teleostei</taxon>
        <taxon>Anguilliformes</taxon>
        <taxon>Congridae</taxon>
        <taxon>Conger</taxon>
    </lineage>
</organism>
<evidence type="ECO:0000259" key="18">
    <source>
        <dbReference type="PROSITE" id="PS50168"/>
    </source>
</evidence>
<dbReference type="GO" id="GO:0004197">
    <property type="term" value="F:cysteine-type endopeptidase activity"/>
    <property type="evidence" value="ECO:0007669"/>
    <property type="project" value="InterPro"/>
</dbReference>
<keyword evidence="4" id="KW-0963">Cytoplasm</keyword>
<dbReference type="EMBL" id="JAFJMO010000003">
    <property type="protein sequence ID" value="KAJ8282156.1"/>
    <property type="molecule type" value="Genomic_DNA"/>
</dbReference>
<dbReference type="Pfam" id="PF01335">
    <property type="entry name" value="DED"/>
    <property type="match status" value="2"/>
</dbReference>
<dbReference type="GO" id="GO:0006915">
    <property type="term" value="P:apoptotic process"/>
    <property type="evidence" value="ECO:0007669"/>
    <property type="project" value="UniProtKB-KW"/>
</dbReference>
<dbReference type="PANTHER" id="PTHR48169">
    <property type="entry name" value="DED DOMAIN-CONTAINING PROTEIN"/>
    <property type="match status" value="1"/>
</dbReference>
<evidence type="ECO:0000256" key="14">
    <source>
        <dbReference type="ARBA" id="ARBA00066479"/>
    </source>
</evidence>
<dbReference type="GO" id="GO:0051604">
    <property type="term" value="P:protein maturation"/>
    <property type="evidence" value="ECO:0007669"/>
    <property type="project" value="UniProtKB-ARBA"/>
</dbReference>
<evidence type="ECO:0000256" key="3">
    <source>
        <dbReference type="ARBA" id="ARBA00010134"/>
    </source>
</evidence>
<dbReference type="AlphaFoldDB" id="A0A9Q1DUQ0"/>
<dbReference type="PROSITE" id="PS50168">
    <property type="entry name" value="DED"/>
    <property type="match status" value="2"/>
</dbReference>
<dbReference type="CDD" id="cd00032">
    <property type="entry name" value="CASc"/>
    <property type="match status" value="1"/>
</dbReference>
<dbReference type="CDD" id="cd08792">
    <property type="entry name" value="DED_Caspase_8_10_r1"/>
    <property type="match status" value="1"/>
</dbReference>
<evidence type="ECO:0000256" key="4">
    <source>
        <dbReference type="ARBA" id="ARBA00022490"/>
    </source>
</evidence>
<dbReference type="InterPro" id="IPR011600">
    <property type="entry name" value="Pept_C14_caspase"/>
</dbReference>
<feature type="domain" description="DED" evidence="18">
    <location>
        <begin position="8"/>
        <end position="84"/>
    </location>
</feature>
<comment type="subcellular location">
    <subcellularLocation>
        <location evidence="2">Cytoplasm</location>
    </subcellularLocation>
    <subcellularLocation>
        <location evidence="1">Nucleus</location>
    </subcellularLocation>
</comment>
<dbReference type="CDD" id="cd08334">
    <property type="entry name" value="DED_Caspase_8_10_r2"/>
    <property type="match status" value="1"/>
</dbReference>
<dbReference type="GO" id="GO:0005737">
    <property type="term" value="C:cytoplasm"/>
    <property type="evidence" value="ECO:0007669"/>
    <property type="project" value="UniProtKB-SubCell"/>
</dbReference>
<evidence type="ECO:0000256" key="10">
    <source>
        <dbReference type="ARBA" id="ARBA00022807"/>
    </source>
</evidence>
<dbReference type="PROSITE" id="PS50207">
    <property type="entry name" value="CASPASE_P10"/>
    <property type="match status" value="1"/>
</dbReference>
<evidence type="ECO:0000256" key="17">
    <source>
        <dbReference type="SAM" id="MobiDB-lite"/>
    </source>
</evidence>
<dbReference type="Pfam" id="PF00656">
    <property type="entry name" value="Peptidase_C14"/>
    <property type="match status" value="1"/>
</dbReference>
<evidence type="ECO:0000256" key="8">
    <source>
        <dbReference type="ARBA" id="ARBA00022737"/>
    </source>
</evidence>
<dbReference type="GO" id="GO:0043065">
    <property type="term" value="P:positive regulation of apoptotic process"/>
    <property type="evidence" value="ECO:0007669"/>
    <property type="project" value="UniProtKB-ARBA"/>
</dbReference>
<dbReference type="InterPro" id="IPR002138">
    <property type="entry name" value="Pept_C14_p10"/>
</dbReference>
<gene>
    <name evidence="21" type="ORF">COCON_G00046750</name>
</gene>
<dbReference type="PANTHER" id="PTHR48169:SF7">
    <property type="entry name" value="CASPASE 10"/>
    <property type="match status" value="1"/>
</dbReference>
<proteinExistence type="inferred from homology"/>
<dbReference type="FunFam" id="3.40.50.1460:FF:000008">
    <property type="entry name" value="caspase-8 isoform X1"/>
    <property type="match status" value="1"/>
</dbReference>
<keyword evidence="7" id="KW-0053">Apoptosis</keyword>
<feature type="domain" description="DED" evidence="18">
    <location>
        <begin position="103"/>
        <end position="178"/>
    </location>
</feature>
<comment type="catalytic activity">
    <reaction evidence="13">
        <text>Strict requirement for Asp at position P1 and has a preferred cleavage sequence of (Leu/Asp/Val)-Glu-Thr-Asp-|-(Gly/Ser/Ala).</text>
        <dbReference type="EC" id="3.4.22.61"/>
    </reaction>
</comment>
<reference evidence="21" key="1">
    <citation type="journal article" date="2023" name="Science">
        <title>Genome structures resolve the early diversification of teleost fishes.</title>
        <authorList>
            <person name="Parey E."/>
            <person name="Louis A."/>
            <person name="Montfort J."/>
            <person name="Bouchez O."/>
            <person name="Roques C."/>
            <person name="Iampietro C."/>
            <person name="Lluch J."/>
            <person name="Castinel A."/>
            <person name="Donnadieu C."/>
            <person name="Desvignes T."/>
            <person name="Floi Bucao C."/>
            <person name="Jouanno E."/>
            <person name="Wen M."/>
            <person name="Mejri S."/>
            <person name="Dirks R."/>
            <person name="Jansen H."/>
            <person name="Henkel C."/>
            <person name="Chen W.J."/>
            <person name="Zahm M."/>
            <person name="Cabau C."/>
            <person name="Klopp C."/>
            <person name="Thompson A.W."/>
            <person name="Robinson-Rechavi M."/>
            <person name="Braasch I."/>
            <person name="Lecointre G."/>
            <person name="Bobe J."/>
            <person name="Postlethwait J.H."/>
            <person name="Berthelot C."/>
            <person name="Roest Crollius H."/>
            <person name="Guiguen Y."/>
        </authorList>
    </citation>
    <scope>NUCLEOTIDE SEQUENCE</scope>
    <source>
        <strain evidence="21">Concon-B</strain>
    </source>
</reference>
<evidence type="ECO:0000256" key="1">
    <source>
        <dbReference type="ARBA" id="ARBA00004123"/>
    </source>
</evidence>
<evidence type="ECO:0000256" key="15">
    <source>
        <dbReference type="ARBA" id="ARBA00068172"/>
    </source>
</evidence>
<dbReference type="InterPro" id="IPR001309">
    <property type="entry name" value="Pept_C14_p20"/>
</dbReference>
<dbReference type="EC" id="3.4.22.61" evidence="14"/>
<sequence length="500" mass="56890">MDRSTGTERLQLLHKIDSGLDSNDVAALKFLCKDLVPQKHLERVHDGRDLFLRLEDQGLLEDDLMVGDLLYTIQRRDLLRLLGFNRDAMEQSLQDPRNSRISPYRKMLYNLSEDVTEDNLRTIKFLLKLPRGKLEPNASFLDVLVAMEKQELLREDSLEALEKVCTHCDKRLATKVREFAEHRAREETPGSGGHNLRVSRRESSVRSYTDSNPSPEDGSQLPPRSLQVTPNASVPEPSLSRTPVHHQLSVDAGTESIYEEAYDMSRRPRGHCIIINNHNFEASRKHPNRDGTDVDARALKEVFERMHFRVHPHRDLTQARLLSVLEEFGSMTHGELDAFVCCVLSHGKKGFVYGTDGEPVSIRQLTQLFTSSRCPSLAGKPKLFFIQACQVQEPCIQSDGPGDTLYETDAVRPDTIPDDSDFLLGMATVEYQKAYRHNQNGSAFIQELCKQLKCGCPRKEDILAIMTKVNQKVSRISFGKFKQMPEPRYTLTKKVILTMD</sequence>
<evidence type="ECO:0000256" key="11">
    <source>
        <dbReference type="ARBA" id="ARBA00023145"/>
    </source>
</evidence>
<dbReference type="InterPro" id="IPR001875">
    <property type="entry name" value="DED_dom"/>
</dbReference>
<evidence type="ECO:0000259" key="19">
    <source>
        <dbReference type="PROSITE" id="PS50207"/>
    </source>
</evidence>
<dbReference type="SUPFAM" id="SSF47986">
    <property type="entry name" value="DEATH domain"/>
    <property type="match status" value="2"/>
</dbReference>
<dbReference type="PRINTS" id="PR00376">
    <property type="entry name" value="IL1BCENZYME"/>
</dbReference>
<evidence type="ECO:0000256" key="5">
    <source>
        <dbReference type="ARBA" id="ARBA00022553"/>
    </source>
</evidence>
<dbReference type="Proteomes" id="UP001152803">
    <property type="component" value="Unassembled WGS sequence"/>
</dbReference>
<keyword evidence="9" id="KW-0378">Hydrolase</keyword>
<dbReference type="PROSITE" id="PS50208">
    <property type="entry name" value="CASPASE_P20"/>
    <property type="match status" value="1"/>
</dbReference>
<comment type="similarity">
    <text evidence="3 16">Belongs to the peptidase C14A family.</text>
</comment>
<feature type="domain" description="Caspase family p10" evidence="19">
    <location>
        <begin position="416"/>
        <end position="499"/>
    </location>
</feature>
<evidence type="ECO:0000313" key="21">
    <source>
        <dbReference type="EMBL" id="KAJ8282156.1"/>
    </source>
</evidence>